<dbReference type="Gene3D" id="3.40.220.10">
    <property type="entry name" value="Leucine Aminopeptidase, subunit E, domain 1"/>
    <property type="match status" value="1"/>
</dbReference>
<keyword evidence="1" id="KW-0862">Zinc</keyword>
<dbReference type="GO" id="GO:0140291">
    <property type="term" value="P:peptidyl-glutamate ADP-deribosylation"/>
    <property type="evidence" value="ECO:0007669"/>
    <property type="project" value="TreeGrafter"/>
</dbReference>
<dbReference type="InterPro" id="IPR054465">
    <property type="entry name" value="Integrase_p58-like_C"/>
</dbReference>
<sequence length="326" mass="38028">MKEAYYVKAENGGFQPGDLVWLYNPQRRRGYSPKLQTSWEGPYEVMDRINDIIYRIRKQPRGKPKVIHFNRLAPYAGNNDQIDDARVRRLNPAEDDLPFEDFMYSYSSGKKARYGVTREEQKDLFTVSADYSLAHCVAEDLRMSRGIAVIFKNKFGRVDELQRQSPKVGKVLEIVDNEQIGNRSIFYLVTKQLSNQKPDYRDVWHALNKLRDTLLSKDIMNLAIPKIACGLDGLDWRIIRSMVEVIFRFSGIHILVCCHNPKRTTGRKTVDCYFYRTSQCKFGSLCKYRHGAEDHFRDENVLRRGQCSEYRPGYRSDDSSPISHCR</sequence>
<evidence type="ECO:0000313" key="3">
    <source>
        <dbReference type="EMBL" id="CAH0550965.1"/>
    </source>
</evidence>
<dbReference type="InterPro" id="IPR050892">
    <property type="entry name" value="ADP-ribose_metab_enzymes"/>
</dbReference>
<dbReference type="CDD" id="cd02901">
    <property type="entry name" value="Macro_Poa1p-like"/>
    <property type="match status" value="1"/>
</dbReference>
<feature type="domain" description="C3H1-type" evidence="2">
    <location>
        <begin position="266"/>
        <end position="293"/>
    </location>
</feature>
<dbReference type="PANTHER" id="PTHR12521">
    <property type="entry name" value="PROTEIN C6ORF130"/>
    <property type="match status" value="1"/>
</dbReference>
<dbReference type="Proteomes" id="UP001154078">
    <property type="component" value="Chromosome 2"/>
</dbReference>
<dbReference type="SMART" id="SM00356">
    <property type="entry name" value="ZnF_C3H1"/>
    <property type="match status" value="1"/>
</dbReference>
<dbReference type="Pfam" id="PF22938">
    <property type="entry name" value="Integrase_p58_C"/>
    <property type="match status" value="1"/>
</dbReference>
<protein>
    <recommendedName>
        <fullName evidence="2">C3H1-type domain-containing protein</fullName>
    </recommendedName>
</protein>
<dbReference type="GO" id="GO:0008270">
    <property type="term" value="F:zinc ion binding"/>
    <property type="evidence" value="ECO:0007669"/>
    <property type="project" value="UniProtKB-KW"/>
</dbReference>
<keyword evidence="1" id="KW-0479">Metal-binding</keyword>
<dbReference type="Gene3D" id="4.10.1000.10">
    <property type="entry name" value="Zinc finger, CCCH-type"/>
    <property type="match status" value="1"/>
</dbReference>
<accession>A0A9P0AZV8</accession>
<gene>
    <name evidence="3" type="ORF">MELIAE_LOCUS3671</name>
</gene>
<dbReference type="SUPFAM" id="SSF52949">
    <property type="entry name" value="Macro domain-like"/>
    <property type="match status" value="1"/>
</dbReference>
<evidence type="ECO:0000313" key="4">
    <source>
        <dbReference type="Proteomes" id="UP001154078"/>
    </source>
</evidence>
<keyword evidence="4" id="KW-1185">Reference proteome</keyword>
<reference evidence="3" key="1">
    <citation type="submission" date="2021-12" db="EMBL/GenBank/DDBJ databases">
        <authorList>
            <person name="King R."/>
        </authorList>
    </citation>
    <scope>NUCLEOTIDE SEQUENCE</scope>
</reference>
<evidence type="ECO:0000256" key="1">
    <source>
        <dbReference type="PROSITE-ProRule" id="PRU00723"/>
    </source>
</evidence>
<feature type="zinc finger region" description="C3H1-type" evidence="1">
    <location>
        <begin position="266"/>
        <end position="293"/>
    </location>
</feature>
<dbReference type="InterPro" id="IPR000571">
    <property type="entry name" value="Znf_CCCH"/>
</dbReference>
<dbReference type="InterPro" id="IPR043472">
    <property type="entry name" value="Macro_dom-like"/>
</dbReference>
<dbReference type="PROSITE" id="PS50103">
    <property type="entry name" value="ZF_C3H1"/>
    <property type="match status" value="1"/>
</dbReference>
<evidence type="ECO:0000259" key="2">
    <source>
        <dbReference type="PROSITE" id="PS50103"/>
    </source>
</evidence>
<dbReference type="OrthoDB" id="6768464at2759"/>
<keyword evidence="1" id="KW-0863">Zinc-finger</keyword>
<dbReference type="EMBL" id="OV121133">
    <property type="protein sequence ID" value="CAH0550965.1"/>
    <property type="molecule type" value="Genomic_DNA"/>
</dbReference>
<proteinExistence type="predicted"/>
<dbReference type="AlphaFoldDB" id="A0A9P0AZV8"/>
<name>A0A9P0AZV8_BRAAE</name>
<dbReference type="PANTHER" id="PTHR12521:SF0">
    <property type="entry name" value="ADP-RIBOSE GLYCOHYDROLASE OARD1"/>
    <property type="match status" value="1"/>
</dbReference>
<organism evidence="3 4">
    <name type="scientific">Brassicogethes aeneus</name>
    <name type="common">Rape pollen beetle</name>
    <name type="synonym">Meligethes aeneus</name>
    <dbReference type="NCBI Taxonomy" id="1431903"/>
    <lineage>
        <taxon>Eukaryota</taxon>
        <taxon>Metazoa</taxon>
        <taxon>Ecdysozoa</taxon>
        <taxon>Arthropoda</taxon>
        <taxon>Hexapoda</taxon>
        <taxon>Insecta</taxon>
        <taxon>Pterygota</taxon>
        <taxon>Neoptera</taxon>
        <taxon>Endopterygota</taxon>
        <taxon>Coleoptera</taxon>
        <taxon>Polyphaga</taxon>
        <taxon>Cucujiformia</taxon>
        <taxon>Nitidulidae</taxon>
        <taxon>Meligethinae</taxon>
        <taxon>Brassicogethes</taxon>
    </lineage>
</organism>